<dbReference type="InterPro" id="IPR016130">
    <property type="entry name" value="Tyr_Pase_AS"/>
</dbReference>
<protein>
    <submittedName>
        <fullName evidence="5">Dual specificity phosphatase, catalytic domain</fullName>
    </submittedName>
</protein>
<keyword evidence="6" id="KW-1185">Reference proteome</keyword>
<dbReference type="STRING" id="380248.SAMN05216251_12120"/>
<dbReference type="SMART" id="SM01301">
    <property type="entry name" value="PTPlike_phytase"/>
    <property type="match status" value="1"/>
</dbReference>
<dbReference type="InterPro" id="IPR029021">
    <property type="entry name" value="Prot-tyrosine_phosphatase-like"/>
</dbReference>
<keyword evidence="2" id="KW-0812">Transmembrane</keyword>
<evidence type="ECO:0000259" key="4">
    <source>
        <dbReference type="PROSITE" id="PS50056"/>
    </source>
</evidence>
<evidence type="ECO:0000313" key="6">
    <source>
        <dbReference type="Proteomes" id="UP000199323"/>
    </source>
</evidence>
<proteinExistence type="predicted"/>
<reference evidence="5 6" key="1">
    <citation type="submission" date="2016-10" db="EMBL/GenBank/DDBJ databases">
        <authorList>
            <person name="de Groot N.N."/>
        </authorList>
    </citation>
    <scope>NUCLEOTIDE SEQUENCE [LARGE SCALE GENOMIC DNA]</scope>
    <source>
        <strain evidence="5 6">CGMCC 4.3510</strain>
    </source>
</reference>
<name>A0A1I2K2Z3_9ACTN</name>
<dbReference type="InterPro" id="IPR020422">
    <property type="entry name" value="TYR_PHOSPHATASE_DUAL_dom"/>
</dbReference>
<keyword evidence="2" id="KW-0472">Membrane</keyword>
<feature type="domain" description="Tyrosine specific protein phosphatases" evidence="4">
    <location>
        <begin position="168"/>
        <end position="215"/>
    </location>
</feature>
<evidence type="ECO:0000313" key="5">
    <source>
        <dbReference type="EMBL" id="SFF60783.1"/>
    </source>
</evidence>
<keyword evidence="1" id="KW-0378">Hydrolase</keyword>
<dbReference type="PROSITE" id="PS00383">
    <property type="entry name" value="TYR_PHOSPHATASE_1"/>
    <property type="match status" value="1"/>
</dbReference>
<gene>
    <name evidence="5" type="ORF">SAMN05216251_12120</name>
</gene>
<dbReference type="EMBL" id="FONG01000021">
    <property type="protein sequence ID" value="SFF60783.1"/>
    <property type="molecule type" value="Genomic_DNA"/>
</dbReference>
<evidence type="ECO:0000256" key="2">
    <source>
        <dbReference type="SAM" id="Phobius"/>
    </source>
</evidence>
<dbReference type="Pfam" id="PF22785">
    <property type="entry name" value="Tc-R-P"/>
    <property type="match status" value="1"/>
</dbReference>
<feature type="domain" description="Tyrosine-protein phosphatase" evidence="3">
    <location>
        <begin position="98"/>
        <end position="242"/>
    </location>
</feature>
<accession>A0A1I2K2Z3</accession>
<evidence type="ECO:0000259" key="3">
    <source>
        <dbReference type="PROSITE" id="PS50054"/>
    </source>
</evidence>
<dbReference type="AlphaFoldDB" id="A0A1I2K2Z3"/>
<dbReference type="PROSITE" id="PS50056">
    <property type="entry name" value="TYR_PHOSPHATASE_2"/>
    <property type="match status" value="1"/>
</dbReference>
<feature type="transmembrane region" description="Helical" evidence="2">
    <location>
        <begin position="55"/>
        <end position="81"/>
    </location>
</feature>
<keyword evidence="2" id="KW-1133">Transmembrane helix</keyword>
<dbReference type="Gene3D" id="3.90.190.10">
    <property type="entry name" value="Protein tyrosine phosphatase superfamily"/>
    <property type="match status" value="1"/>
</dbReference>
<dbReference type="InterPro" id="IPR000387">
    <property type="entry name" value="Tyr_Pase_dom"/>
</dbReference>
<sequence>MSESAALPIPGPVPAPTGVLVDAPPHVPSSGPAPARGPLAPRPAVRLWARRVTKVLLGCLLGYGVLWAASAGGMLAVSAWARHDNAGSGGSKVAGINHFLAVDPHVWRGSAPSAAGYRELADRGIRTVVDLRAEDLSPAELALPEQAGLHAVRLPVRDGQTPTEQQVDAFLKVVKTSDGPVFVHCGAGVGRTGSMTAAYLVRTGQADSRQAALRILAVGPPSIEQVYYALNVSRDDTDQPPLLVQGVSRLMDAPRRIMASL</sequence>
<dbReference type="SMART" id="SM00195">
    <property type="entry name" value="DSPc"/>
    <property type="match status" value="1"/>
</dbReference>
<organism evidence="5 6">
    <name type="scientific">Actinacidiphila alni</name>
    <dbReference type="NCBI Taxonomy" id="380248"/>
    <lineage>
        <taxon>Bacteria</taxon>
        <taxon>Bacillati</taxon>
        <taxon>Actinomycetota</taxon>
        <taxon>Actinomycetes</taxon>
        <taxon>Kitasatosporales</taxon>
        <taxon>Streptomycetaceae</taxon>
        <taxon>Actinacidiphila</taxon>
    </lineage>
</organism>
<dbReference type="InterPro" id="IPR050561">
    <property type="entry name" value="PTP"/>
</dbReference>
<evidence type="ECO:0000256" key="1">
    <source>
        <dbReference type="ARBA" id="ARBA00022801"/>
    </source>
</evidence>
<dbReference type="PROSITE" id="PS50054">
    <property type="entry name" value="TYR_PHOSPHATASE_DUAL"/>
    <property type="match status" value="1"/>
</dbReference>
<dbReference type="PANTHER" id="PTHR23339">
    <property type="entry name" value="TYROSINE SPECIFIC PROTEIN PHOSPHATASE AND DUAL SPECIFICITY PROTEIN PHOSPHATASE"/>
    <property type="match status" value="1"/>
</dbReference>
<dbReference type="GO" id="GO:0016787">
    <property type="term" value="F:hydrolase activity"/>
    <property type="evidence" value="ECO:0007669"/>
    <property type="project" value="UniProtKB-KW"/>
</dbReference>
<dbReference type="Proteomes" id="UP000199323">
    <property type="component" value="Unassembled WGS sequence"/>
</dbReference>
<dbReference type="SUPFAM" id="SSF52799">
    <property type="entry name" value="(Phosphotyrosine protein) phosphatases II"/>
    <property type="match status" value="1"/>
</dbReference>